<protein>
    <submittedName>
        <fullName evidence="1">Uncharacterized protein</fullName>
    </submittedName>
</protein>
<gene>
    <name evidence="1" type="ORF">U5G49_005491</name>
</gene>
<dbReference type="Proteomes" id="UP001322785">
    <property type="component" value="Plasmid pRinCIP108029d"/>
</dbReference>
<sequence>MSLCLPGSLVFTEWLAAHLDHPGHVILDGSFTTPMSRGADK</sequence>
<evidence type="ECO:0000313" key="2">
    <source>
        <dbReference type="Proteomes" id="UP001322785"/>
    </source>
</evidence>
<evidence type="ECO:0000313" key="1">
    <source>
        <dbReference type="EMBL" id="WRW38472.1"/>
    </source>
</evidence>
<accession>A0ABZ1DQJ4</accession>
<organism evidence="1 2">
    <name type="scientific">Rhizobium indigoferae</name>
    <dbReference type="NCBI Taxonomy" id="158891"/>
    <lineage>
        <taxon>Bacteria</taxon>
        <taxon>Pseudomonadati</taxon>
        <taxon>Pseudomonadota</taxon>
        <taxon>Alphaproteobacteria</taxon>
        <taxon>Hyphomicrobiales</taxon>
        <taxon>Rhizobiaceae</taxon>
        <taxon>Rhizobium/Agrobacterium group</taxon>
        <taxon>Rhizobium</taxon>
    </lineage>
</organism>
<proteinExistence type="predicted"/>
<keyword evidence="1" id="KW-0614">Plasmid</keyword>
<reference evidence="1 2" key="1">
    <citation type="submission" date="2023-12" db="EMBL/GenBank/DDBJ databases">
        <authorList>
            <person name="Menendez E."/>
            <person name="Kaur S."/>
            <person name="Flores-Felix J.D."/>
            <person name="diCenzo G.C."/>
            <person name="Peix A."/>
            <person name="Velazquez E."/>
        </authorList>
    </citation>
    <scope>NUCLEOTIDE SEQUENCE [LARGE SCALE GENOMIC DNA]</scope>
    <source>
        <strain evidence="1 2">CIP 108029</strain>
        <plasmid evidence="1 2">pRinCIP108029d</plasmid>
    </source>
</reference>
<dbReference type="EMBL" id="CP140637">
    <property type="protein sequence ID" value="WRW38472.1"/>
    <property type="molecule type" value="Genomic_DNA"/>
</dbReference>
<name>A0ABZ1DQJ4_9HYPH</name>
<keyword evidence="2" id="KW-1185">Reference proteome</keyword>
<geneLocation type="plasmid" evidence="1 2">
    <name>pRinCIP108029d</name>
</geneLocation>
<dbReference type="RefSeq" id="WP_281365504.1">
    <property type="nucleotide sequence ID" value="NZ_BSOQ01000048.1"/>
</dbReference>